<name>A0A0R1QNB3_9LACO</name>
<dbReference type="InterPro" id="IPR056573">
    <property type="entry name" value="Lectin_L-type_dom"/>
</dbReference>
<accession>A0A0R1QNB3</accession>
<dbReference type="SUPFAM" id="SSF49899">
    <property type="entry name" value="Concanavalin A-like lectins/glucanases"/>
    <property type="match status" value="1"/>
</dbReference>
<dbReference type="EMBL" id="AZFC01000037">
    <property type="protein sequence ID" value="KRL46247.1"/>
    <property type="molecule type" value="Genomic_DNA"/>
</dbReference>
<sequence length="735" mass="79200">MVYYKRILGLIHLTIFKREEETIMRFKKWLVGLLALAMVGVGGVTARADTDYDNALKTAPQGIALDDIFTPGETDANQAKVVDTTNPDITGTQAVMVTNAKNQFGTIWSTDDNAFELDKDETVSMWIYFGNRGKKAADGMAFVLQNDSRGLAATPTYGKKVAGETLGVWGVDNNNKQTDTNELAKLAIQNSWALEFDTHLNTSKTYSNAGDADSFDSGRTGPHIASNYPGEANTYEFVKTTTGIWPAVFTAYYATQRHRGLIEGGSDYTMLANGAWHHVTLNWDATEETMTYTFDDKDPATGQDQTGTSQQVSVDPKIIDPDNTGKVRWGFTGATGDDYANNLVIFEGVPGLVDVSATTKLTDLTTNQTVNDGDAILGQDELQLDYVLKYHGGKQSWKDVVAKLTLPDKVAFKSGTVTYANGQTEDITSDDIADQKLTHQLKTALSSDNPTATISLKGQAADEKDVTQVPSVASTFSAVNGVATTDTSHFVLNPKLDIGLYRISSKEVTIDAGETTTIQGQVLVPEGITLTNKDLVVHPTVNGQKQDAYTIEDPDDEASGKVLFTPKAADLKAGKNTVDIYVQDIYGNKSSSFTVTINVRGGLTFGTVASNSSFQATTLTGQQQDIKRTNNWQVKISDTRQAGSTWQLQVAATPFTSSDGKQLAGSLVYRDGSATTPVNTSPVTISNGQASGDGDLTDVVDNWDDKTGLELNVNSNAVEGDYSADITWTLSDTPS</sequence>
<organism evidence="3 4">
    <name type="scientific">Levilactobacillus spicheri DSM 15429</name>
    <dbReference type="NCBI Taxonomy" id="1423805"/>
    <lineage>
        <taxon>Bacteria</taxon>
        <taxon>Bacillati</taxon>
        <taxon>Bacillota</taxon>
        <taxon>Bacilli</taxon>
        <taxon>Lactobacillales</taxon>
        <taxon>Lactobacillaceae</taxon>
        <taxon>Levilactobacillus</taxon>
    </lineage>
</organism>
<evidence type="ECO:0000259" key="2">
    <source>
        <dbReference type="Pfam" id="PF13731"/>
    </source>
</evidence>
<evidence type="ECO:0000313" key="4">
    <source>
        <dbReference type="Proteomes" id="UP000051835"/>
    </source>
</evidence>
<proteinExistence type="predicted"/>
<comment type="caution">
    <text evidence="3">The sequence shown here is derived from an EMBL/GenBank/DDBJ whole genome shotgun (WGS) entry which is preliminary data.</text>
</comment>
<dbReference type="CDD" id="cd01951">
    <property type="entry name" value="lectin_L-type"/>
    <property type="match status" value="1"/>
</dbReference>
<dbReference type="AlphaFoldDB" id="A0A0R1QNB3"/>
<dbReference type="PATRIC" id="fig|1423805.4.peg.731"/>
<dbReference type="InterPro" id="IPR013320">
    <property type="entry name" value="ConA-like_dom_sf"/>
</dbReference>
<dbReference type="InterPro" id="IPR027994">
    <property type="entry name" value="WxL_dom"/>
</dbReference>
<feature type="compositionally biased region" description="Polar residues" evidence="1">
    <location>
        <begin position="302"/>
        <end position="313"/>
    </location>
</feature>
<feature type="domain" description="WxL" evidence="2">
    <location>
        <begin position="595"/>
        <end position="734"/>
    </location>
</feature>
<evidence type="ECO:0000313" key="3">
    <source>
        <dbReference type="EMBL" id="KRL46247.1"/>
    </source>
</evidence>
<dbReference type="Gene3D" id="2.60.120.200">
    <property type="match status" value="1"/>
</dbReference>
<protein>
    <recommendedName>
        <fullName evidence="2">WxL domain-containing protein</fullName>
    </recommendedName>
</protein>
<dbReference type="Pfam" id="PF13731">
    <property type="entry name" value="WxL"/>
    <property type="match status" value="1"/>
</dbReference>
<gene>
    <name evidence="3" type="ORF">FD37_GL000715</name>
</gene>
<feature type="region of interest" description="Disordered" evidence="1">
    <location>
        <begin position="295"/>
        <end position="318"/>
    </location>
</feature>
<dbReference type="Pfam" id="PF18483">
    <property type="entry name" value="Lectin_L-type_dom"/>
    <property type="match status" value="1"/>
</dbReference>
<reference evidence="3 4" key="1">
    <citation type="journal article" date="2015" name="Genome Announc.">
        <title>Expanding the biotechnology potential of lactobacilli through comparative genomics of 213 strains and associated genera.</title>
        <authorList>
            <person name="Sun Z."/>
            <person name="Harris H.M."/>
            <person name="McCann A."/>
            <person name="Guo C."/>
            <person name="Argimon S."/>
            <person name="Zhang W."/>
            <person name="Yang X."/>
            <person name="Jeffery I.B."/>
            <person name="Cooney J.C."/>
            <person name="Kagawa T.F."/>
            <person name="Liu W."/>
            <person name="Song Y."/>
            <person name="Salvetti E."/>
            <person name="Wrobel A."/>
            <person name="Rasinkangas P."/>
            <person name="Parkhill J."/>
            <person name="Rea M.C."/>
            <person name="O'Sullivan O."/>
            <person name="Ritari J."/>
            <person name="Douillard F.P."/>
            <person name="Paul Ross R."/>
            <person name="Yang R."/>
            <person name="Briner A.E."/>
            <person name="Felis G.E."/>
            <person name="de Vos W.M."/>
            <person name="Barrangou R."/>
            <person name="Klaenhammer T.R."/>
            <person name="Caufield P.W."/>
            <person name="Cui Y."/>
            <person name="Zhang H."/>
            <person name="O'Toole P.W."/>
        </authorList>
    </citation>
    <scope>NUCLEOTIDE SEQUENCE [LARGE SCALE GENOMIC DNA]</scope>
    <source>
        <strain evidence="3 4">DSM 15429</strain>
    </source>
</reference>
<evidence type="ECO:0000256" key="1">
    <source>
        <dbReference type="SAM" id="MobiDB-lite"/>
    </source>
</evidence>
<dbReference type="Proteomes" id="UP000051835">
    <property type="component" value="Unassembled WGS sequence"/>
</dbReference>